<feature type="region of interest" description="Disordered" evidence="1">
    <location>
        <begin position="75"/>
        <end position="95"/>
    </location>
</feature>
<proteinExistence type="predicted"/>
<sequence length="150" mass="16447">MKLPSGPIIVEPCATPCVESHVLGQVERAWKSSLRVAAASVSAGRQIKPEQRTKFGCWFLHRCITTRGAKHEASVRGGARHEEAQNRSGLHEGCARGVGDSAESLGLRYTRTRWRLASLERRKQRMAAGGARSGARGAWCACKTFSRKDM</sequence>
<comment type="caution">
    <text evidence="2">The sequence shown here is derived from an EMBL/GenBank/DDBJ whole genome shotgun (WGS) entry which is preliminary data.</text>
</comment>
<reference evidence="2" key="1">
    <citation type="journal article" date="2021" name="bioRxiv">
        <title>Whole Genome Assembly and Annotation of Northern Wild Rice, Zizania palustris L., Supports a Whole Genome Duplication in the Zizania Genus.</title>
        <authorList>
            <person name="Haas M."/>
            <person name="Kono T."/>
            <person name="Macchietto M."/>
            <person name="Millas R."/>
            <person name="McGilp L."/>
            <person name="Shao M."/>
            <person name="Duquette J."/>
            <person name="Hirsch C.N."/>
            <person name="Kimball J."/>
        </authorList>
    </citation>
    <scope>NUCLEOTIDE SEQUENCE</scope>
    <source>
        <tissue evidence="2">Fresh leaf tissue</tissue>
    </source>
</reference>
<protein>
    <submittedName>
        <fullName evidence="2">Uncharacterized protein</fullName>
    </submittedName>
</protein>
<dbReference type="Proteomes" id="UP000729402">
    <property type="component" value="Unassembled WGS sequence"/>
</dbReference>
<organism evidence="2 3">
    <name type="scientific">Zizania palustris</name>
    <name type="common">Northern wild rice</name>
    <dbReference type="NCBI Taxonomy" id="103762"/>
    <lineage>
        <taxon>Eukaryota</taxon>
        <taxon>Viridiplantae</taxon>
        <taxon>Streptophyta</taxon>
        <taxon>Embryophyta</taxon>
        <taxon>Tracheophyta</taxon>
        <taxon>Spermatophyta</taxon>
        <taxon>Magnoliopsida</taxon>
        <taxon>Liliopsida</taxon>
        <taxon>Poales</taxon>
        <taxon>Poaceae</taxon>
        <taxon>BOP clade</taxon>
        <taxon>Oryzoideae</taxon>
        <taxon>Oryzeae</taxon>
        <taxon>Zizaniinae</taxon>
        <taxon>Zizania</taxon>
    </lineage>
</organism>
<keyword evidence="3" id="KW-1185">Reference proteome</keyword>
<dbReference type="EMBL" id="JAAALK010000286">
    <property type="protein sequence ID" value="KAG8061094.1"/>
    <property type="molecule type" value="Genomic_DNA"/>
</dbReference>
<gene>
    <name evidence="2" type="ORF">GUJ93_ZPchr0003g17453</name>
</gene>
<evidence type="ECO:0000313" key="3">
    <source>
        <dbReference type="Proteomes" id="UP000729402"/>
    </source>
</evidence>
<evidence type="ECO:0000313" key="2">
    <source>
        <dbReference type="EMBL" id="KAG8061094.1"/>
    </source>
</evidence>
<accession>A0A8J5S687</accession>
<dbReference type="AlphaFoldDB" id="A0A8J5S687"/>
<feature type="compositionally biased region" description="Basic and acidic residues" evidence="1">
    <location>
        <begin position="75"/>
        <end position="94"/>
    </location>
</feature>
<evidence type="ECO:0000256" key="1">
    <source>
        <dbReference type="SAM" id="MobiDB-lite"/>
    </source>
</evidence>
<reference evidence="2" key="2">
    <citation type="submission" date="2021-02" db="EMBL/GenBank/DDBJ databases">
        <authorList>
            <person name="Kimball J.A."/>
            <person name="Haas M.W."/>
            <person name="Macchietto M."/>
            <person name="Kono T."/>
            <person name="Duquette J."/>
            <person name="Shao M."/>
        </authorList>
    </citation>
    <scope>NUCLEOTIDE SEQUENCE</scope>
    <source>
        <tissue evidence="2">Fresh leaf tissue</tissue>
    </source>
</reference>
<name>A0A8J5S687_ZIZPA</name>